<sequence length="300" mass="32140">MSTVIEQLRYVVLGTRDLEAAAHFAGAELGLQPLPAGNGEQAFRSDHRQYSLVYSNAAPRRHAVGLELRDDAALQATVQALQARGIAVQHDAALAARRNVRALAAFTTPGGLCLELVVRPQDQGWRFFAARDCGMAGLAALALRSTDVAADEALLVELFGLQVRDWIGDAAYLGLDAAHHRLALFPAATAGVLAVEFEVQGLDQVMQQYHRLRELPQAVVHGPGRRPASGQAFLTFAGPDAVYYSFVTDGERIDAAAPRRPRQFAMRADSHCAWGSDCGIAELLADAVPARPALRGVTSA</sequence>
<comment type="caution">
    <text evidence="2">The sequence shown here is derived from an EMBL/GenBank/DDBJ whole genome shotgun (WGS) entry which is preliminary data.</text>
</comment>
<proteinExistence type="predicted"/>
<reference evidence="2 3" key="1">
    <citation type="submission" date="2021-08" db="EMBL/GenBank/DDBJ databases">
        <title>Novel members of of the genus Stenotrophomonas from differernt environment.</title>
        <authorList>
            <person name="Deng Y."/>
        </authorList>
    </citation>
    <scope>NUCLEOTIDE SEQUENCE [LARGE SCALE GENOMIC DNA]</scope>
    <source>
        <strain evidence="2 3">CPCC 101365</strain>
    </source>
</reference>
<feature type="domain" description="VOC" evidence="1">
    <location>
        <begin position="7"/>
        <end position="119"/>
    </location>
</feature>
<organism evidence="2 3">
    <name type="scientific">Stenotrophomonas mori</name>
    <dbReference type="NCBI Taxonomy" id="2871096"/>
    <lineage>
        <taxon>Bacteria</taxon>
        <taxon>Pseudomonadati</taxon>
        <taxon>Pseudomonadota</taxon>
        <taxon>Gammaproteobacteria</taxon>
        <taxon>Lysobacterales</taxon>
        <taxon>Lysobacteraceae</taxon>
        <taxon>Stenotrophomonas</taxon>
    </lineage>
</organism>
<evidence type="ECO:0000259" key="1">
    <source>
        <dbReference type="PROSITE" id="PS51819"/>
    </source>
</evidence>
<protein>
    <recommendedName>
        <fullName evidence="1">VOC domain-containing protein</fullName>
    </recommendedName>
</protein>
<dbReference type="PROSITE" id="PS51819">
    <property type="entry name" value="VOC"/>
    <property type="match status" value="2"/>
</dbReference>
<dbReference type="RefSeq" id="WP_250065230.1">
    <property type="nucleotide sequence ID" value="NZ_JAIKTS010000006.1"/>
</dbReference>
<feature type="domain" description="VOC" evidence="1">
    <location>
        <begin position="137"/>
        <end position="249"/>
    </location>
</feature>
<evidence type="ECO:0000313" key="2">
    <source>
        <dbReference type="EMBL" id="MCL7715746.1"/>
    </source>
</evidence>
<dbReference type="Gene3D" id="3.10.180.10">
    <property type="entry name" value="2,3-Dihydroxybiphenyl 1,2-Dioxygenase, domain 1"/>
    <property type="match status" value="2"/>
</dbReference>
<dbReference type="Proteomes" id="UP001431235">
    <property type="component" value="Unassembled WGS sequence"/>
</dbReference>
<gene>
    <name evidence="2" type="ORF">K5L01_13965</name>
</gene>
<accession>A0ABT0SKU4</accession>
<dbReference type="InterPro" id="IPR037523">
    <property type="entry name" value="VOC_core"/>
</dbReference>
<evidence type="ECO:0000313" key="3">
    <source>
        <dbReference type="Proteomes" id="UP001431235"/>
    </source>
</evidence>
<dbReference type="SUPFAM" id="SSF54593">
    <property type="entry name" value="Glyoxalase/Bleomycin resistance protein/Dihydroxybiphenyl dioxygenase"/>
    <property type="match status" value="1"/>
</dbReference>
<name>A0ABT0SKU4_9GAMM</name>
<keyword evidence="3" id="KW-1185">Reference proteome</keyword>
<dbReference type="EMBL" id="JAIKTS010000006">
    <property type="protein sequence ID" value="MCL7715746.1"/>
    <property type="molecule type" value="Genomic_DNA"/>
</dbReference>
<dbReference type="InterPro" id="IPR029068">
    <property type="entry name" value="Glyas_Bleomycin-R_OHBP_Dase"/>
</dbReference>